<name>M7SXR3_EUTLA</name>
<protein>
    <submittedName>
        <fullName evidence="2">Uncharacterized protein</fullName>
    </submittedName>
</protein>
<dbReference type="HOGENOM" id="CLU_1245360_0_0_1"/>
<sequence>MDSEKSAWISQATFKRLGRYVPGGGAALEEYGMEKERAIKRTRRRCAIRTSGRTAASYPEQRDEWGSYLNVLRLVAHSCDHLTNEEENLIAERVHSQLKLLGRLNALKDLGTITRDELEYCLSLIYDTFKDFNKVTSEVGFRACEETQLAVMRYGDVCRDLVREIKELEKAVEDGDWDCKTRLREALRELGEVEQQRRQAQREADKTRNDLKALVMRHQGLA</sequence>
<reference evidence="3" key="1">
    <citation type="journal article" date="2013" name="Genome Announc.">
        <title>Draft genome sequence of the grapevine dieback fungus Eutypa lata UCR-EL1.</title>
        <authorList>
            <person name="Blanco-Ulate B."/>
            <person name="Rolshausen P.E."/>
            <person name="Cantu D."/>
        </authorList>
    </citation>
    <scope>NUCLEOTIDE SEQUENCE [LARGE SCALE GENOMIC DNA]</scope>
    <source>
        <strain evidence="3">UCR-EL1</strain>
    </source>
</reference>
<dbReference type="EMBL" id="KB706136">
    <property type="protein sequence ID" value="EMR69072.1"/>
    <property type="molecule type" value="Genomic_DNA"/>
</dbReference>
<evidence type="ECO:0000313" key="2">
    <source>
        <dbReference type="EMBL" id="EMR69072.1"/>
    </source>
</evidence>
<dbReference type="OrthoDB" id="4745801at2759"/>
<organism evidence="2 3">
    <name type="scientific">Eutypa lata (strain UCR-EL1)</name>
    <name type="common">Grapevine dieback disease fungus</name>
    <name type="synonym">Eutypa armeniacae</name>
    <dbReference type="NCBI Taxonomy" id="1287681"/>
    <lineage>
        <taxon>Eukaryota</taxon>
        <taxon>Fungi</taxon>
        <taxon>Dikarya</taxon>
        <taxon>Ascomycota</taxon>
        <taxon>Pezizomycotina</taxon>
        <taxon>Sordariomycetes</taxon>
        <taxon>Xylariomycetidae</taxon>
        <taxon>Xylariales</taxon>
        <taxon>Diatrypaceae</taxon>
        <taxon>Eutypa</taxon>
    </lineage>
</organism>
<keyword evidence="3" id="KW-1185">Reference proteome</keyword>
<evidence type="ECO:0000313" key="3">
    <source>
        <dbReference type="Proteomes" id="UP000012174"/>
    </source>
</evidence>
<accession>M7SXR3</accession>
<dbReference type="Proteomes" id="UP000012174">
    <property type="component" value="Unassembled WGS sequence"/>
</dbReference>
<dbReference type="AlphaFoldDB" id="M7SXR3"/>
<proteinExistence type="predicted"/>
<evidence type="ECO:0000256" key="1">
    <source>
        <dbReference type="SAM" id="Coils"/>
    </source>
</evidence>
<feature type="coiled-coil region" evidence="1">
    <location>
        <begin position="183"/>
        <end position="217"/>
    </location>
</feature>
<keyword evidence="1" id="KW-0175">Coiled coil</keyword>
<gene>
    <name evidence="2" type="ORF">UCREL1_3920</name>
</gene>
<dbReference type="KEGG" id="ela:UCREL1_3920"/>